<feature type="coiled-coil region" evidence="1">
    <location>
        <begin position="16"/>
        <end position="43"/>
    </location>
</feature>
<dbReference type="PaxDb" id="67767-A0A0J7N8H6"/>
<comment type="caution">
    <text evidence="2">The sequence shown here is derived from an EMBL/GenBank/DDBJ whole genome shotgun (WGS) entry which is preliminary data.</text>
</comment>
<dbReference type="AlphaFoldDB" id="A0A0J7N8H6"/>
<keyword evidence="1" id="KW-0175">Coiled coil</keyword>
<reference evidence="2 3" key="1">
    <citation type="submission" date="2015-04" db="EMBL/GenBank/DDBJ databases">
        <title>Lasius niger genome sequencing.</title>
        <authorList>
            <person name="Konorov E.A."/>
            <person name="Nikitin M.A."/>
            <person name="Kirill M.V."/>
            <person name="Chang P."/>
        </authorList>
    </citation>
    <scope>NUCLEOTIDE SEQUENCE [LARGE SCALE GENOMIC DNA]</scope>
    <source>
        <tissue evidence="2">Whole</tissue>
    </source>
</reference>
<proteinExistence type="predicted"/>
<dbReference type="Proteomes" id="UP000036403">
    <property type="component" value="Unassembled WGS sequence"/>
</dbReference>
<dbReference type="OrthoDB" id="7545917at2759"/>
<name>A0A0J7N8H6_LASNI</name>
<evidence type="ECO:0000313" key="3">
    <source>
        <dbReference type="Proteomes" id="UP000036403"/>
    </source>
</evidence>
<dbReference type="EMBL" id="LBMM01008358">
    <property type="protein sequence ID" value="KMQ88945.1"/>
    <property type="molecule type" value="Genomic_DNA"/>
</dbReference>
<evidence type="ECO:0000313" key="2">
    <source>
        <dbReference type="EMBL" id="KMQ88945.1"/>
    </source>
</evidence>
<organism evidence="2 3">
    <name type="scientific">Lasius niger</name>
    <name type="common">Black garden ant</name>
    <dbReference type="NCBI Taxonomy" id="67767"/>
    <lineage>
        <taxon>Eukaryota</taxon>
        <taxon>Metazoa</taxon>
        <taxon>Ecdysozoa</taxon>
        <taxon>Arthropoda</taxon>
        <taxon>Hexapoda</taxon>
        <taxon>Insecta</taxon>
        <taxon>Pterygota</taxon>
        <taxon>Neoptera</taxon>
        <taxon>Endopterygota</taxon>
        <taxon>Hymenoptera</taxon>
        <taxon>Apocrita</taxon>
        <taxon>Aculeata</taxon>
        <taxon>Formicoidea</taxon>
        <taxon>Formicidae</taxon>
        <taxon>Formicinae</taxon>
        <taxon>Lasius</taxon>
        <taxon>Lasius</taxon>
    </lineage>
</organism>
<protein>
    <submittedName>
        <fullName evidence="2">Uncharacterized protein</fullName>
    </submittedName>
</protein>
<keyword evidence="3" id="KW-1185">Reference proteome</keyword>
<evidence type="ECO:0000256" key="1">
    <source>
        <dbReference type="SAM" id="Coils"/>
    </source>
</evidence>
<sequence>MKDDVSIRELVEKELISMFEENRDEMRSQAKDAIQQIQQENRRGFNKRRKPATSYKIGDLVAIKRTQANPGLKFAHKYFGPYRVKKILRNDRYIVEKVGAHEGPYETSTAAEYMKRWINEEDETTTDDEA</sequence>
<gene>
    <name evidence="2" type="ORF">RF55_11489</name>
</gene>
<accession>A0A0J7N8H6</accession>